<reference evidence="2" key="1">
    <citation type="submission" date="2016-12" db="EMBL/GenBank/DDBJ databases">
        <title>The genomes of Aspergillus section Nigri reveals drivers in fungal speciation.</title>
        <authorList>
            <consortium name="DOE Joint Genome Institute"/>
            <person name="Vesth T.C."/>
            <person name="Nybo J."/>
            <person name="Theobald S."/>
            <person name="Brandl J."/>
            <person name="Frisvad J.C."/>
            <person name="Nielsen K.F."/>
            <person name="Lyhne E.K."/>
            <person name="Kogle M.E."/>
            <person name="Kuo A."/>
            <person name="Riley R."/>
            <person name="Clum A."/>
            <person name="Nolan M."/>
            <person name="Lipzen A."/>
            <person name="Salamov A."/>
            <person name="Henrissat B."/>
            <person name="Wiebenga A."/>
            <person name="De Vries R.P."/>
            <person name="Grigoriev I.V."/>
            <person name="Mortensen U.H."/>
            <person name="Andersen M.R."/>
            <person name="Baker S.E."/>
        </authorList>
    </citation>
    <scope>NUCLEOTIDE SEQUENCE [LARGE SCALE GENOMIC DNA]</scope>
    <source>
        <strain evidence="2">CBS 115656</strain>
    </source>
</reference>
<evidence type="ECO:0000313" key="2">
    <source>
        <dbReference type="EMBL" id="PYH35788.1"/>
    </source>
</evidence>
<protein>
    <submittedName>
        <fullName evidence="2">Uncharacterized protein</fullName>
    </submittedName>
</protein>
<keyword evidence="1" id="KW-0732">Signal</keyword>
<evidence type="ECO:0000313" key="3">
    <source>
        <dbReference type="Proteomes" id="UP000247647"/>
    </source>
</evidence>
<dbReference type="Proteomes" id="UP000247647">
    <property type="component" value="Unassembled WGS sequence"/>
</dbReference>
<dbReference type="AlphaFoldDB" id="A0A318Z6G6"/>
<dbReference type="RefSeq" id="XP_025481266.1">
    <property type="nucleotide sequence ID" value="XM_025623032.1"/>
</dbReference>
<dbReference type="GeneID" id="37125488"/>
<organism evidence="2 3">
    <name type="scientific">Aspergillus neoniger (strain CBS 115656)</name>
    <dbReference type="NCBI Taxonomy" id="1448310"/>
    <lineage>
        <taxon>Eukaryota</taxon>
        <taxon>Fungi</taxon>
        <taxon>Dikarya</taxon>
        <taxon>Ascomycota</taxon>
        <taxon>Pezizomycotina</taxon>
        <taxon>Eurotiomycetes</taxon>
        <taxon>Eurotiomycetidae</taxon>
        <taxon>Eurotiales</taxon>
        <taxon>Aspergillaceae</taxon>
        <taxon>Aspergillus</taxon>
        <taxon>Aspergillus subgen. Circumdati</taxon>
    </lineage>
</organism>
<accession>A0A318Z6G6</accession>
<name>A0A318Z6G6_ASPNB</name>
<keyword evidence="3" id="KW-1185">Reference proteome</keyword>
<dbReference type="EMBL" id="KZ821455">
    <property type="protein sequence ID" value="PYH35788.1"/>
    <property type="molecule type" value="Genomic_DNA"/>
</dbReference>
<proteinExistence type="predicted"/>
<feature type="chain" id="PRO_5016340679" evidence="1">
    <location>
        <begin position="22"/>
        <end position="127"/>
    </location>
</feature>
<feature type="signal peptide" evidence="1">
    <location>
        <begin position="1"/>
        <end position="21"/>
    </location>
</feature>
<sequence length="127" mass="14476">MRIGFVFCAISTLVILPLGQCRPLDASCCQLQALDTRLESLLHFMDQAHTEDQNVYPNDRIEKLHGARPLIEYSSDSMHQMKEQHCSRVDQGDETISRRQTTHEMLLETLLETLDYVLKGGTDPTQS</sequence>
<evidence type="ECO:0000256" key="1">
    <source>
        <dbReference type="SAM" id="SignalP"/>
    </source>
</evidence>
<gene>
    <name evidence="2" type="ORF">BO87DRAFT_375409</name>
</gene>